<feature type="chain" id="PRO_5046296092" description="SpaA-like prealbumin fold domain-containing protein" evidence="2">
    <location>
        <begin position="29"/>
        <end position="299"/>
    </location>
</feature>
<evidence type="ECO:0000256" key="1">
    <source>
        <dbReference type="SAM" id="MobiDB-lite"/>
    </source>
</evidence>
<feature type="signal peptide" evidence="2">
    <location>
        <begin position="1"/>
        <end position="28"/>
    </location>
</feature>
<reference evidence="5" key="1">
    <citation type="journal article" date="2019" name="Int. J. Syst. Evol. Microbiol.">
        <title>The Global Catalogue of Microorganisms (GCM) 10K type strain sequencing project: providing services to taxonomists for standard genome sequencing and annotation.</title>
        <authorList>
            <consortium name="The Broad Institute Genomics Platform"/>
            <consortium name="The Broad Institute Genome Sequencing Center for Infectious Disease"/>
            <person name="Wu L."/>
            <person name="Ma J."/>
        </authorList>
    </citation>
    <scope>NUCLEOTIDE SEQUENCE [LARGE SCALE GENOMIC DNA]</scope>
    <source>
        <strain evidence="5">JCM 16227</strain>
    </source>
</reference>
<dbReference type="SUPFAM" id="SSF49478">
    <property type="entry name" value="Cna protein B-type domain"/>
    <property type="match status" value="1"/>
</dbReference>
<name>A0ABP5UST1_9ACTN</name>
<feature type="compositionally biased region" description="Low complexity" evidence="1">
    <location>
        <begin position="33"/>
        <end position="89"/>
    </location>
</feature>
<keyword evidence="5" id="KW-1185">Reference proteome</keyword>
<dbReference type="InterPro" id="IPR041033">
    <property type="entry name" value="SpaA_PFL_dom_1"/>
</dbReference>
<evidence type="ECO:0000259" key="3">
    <source>
        <dbReference type="Pfam" id="PF17802"/>
    </source>
</evidence>
<dbReference type="Pfam" id="PF17802">
    <property type="entry name" value="SpaA"/>
    <property type="match status" value="1"/>
</dbReference>
<evidence type="ECO:0000313" key="5">
    <source>
        <dbReference type="Proteomes" id="UP001501170"/>
    </source>
</evidence>
<keyword evidence="2" id="KW-0732">Signal</keyword>
<evidence type="ECO:0000256" key="2">
    <source>
        <dbReference type="SAM" id="SignalP"/>
    </source>
</evidence>
<feature type="region of interest" description="Disordered" evidence="1">
    <location>
        <begin position="33"/>
        <end position="97"/>
    </location>
</feature>
<gene>
    <name evidence="4" type="ORF">GCM10009855_28890</name>
</gene>
<dbReference type="InterPro" id="IPR013783">
    <property type="entry name" value="Ig-like_fold"/>
</dbReference>
<accession>A0ABP5UST1</accession>
<dbReference type="EMBL" id="BAAARB010000017">
    <property type="protein sequence ID" value="GAA2387001.1"/>
    <property type="molecule type" value="Genomic_DNA"/>
</dbReference>
<evidence type="ECO:0000313" key="4">
    <source>
        <dbReference type="EMBL" id="GAA2387001.1"/>
    </source>
</evidence>
<protein>
    <recommendedName>
        <fullName evidence="3">SpaA-like prealbumin fold domain-containing protein</fullName>
    </recommendedName>
</protein>
<dbReference type="RefSeq" id="WP_346076944.1">
    <property type="nucleotide sequence ID" value="NZ_BAAARB010000017.1"/>
</dbReference>
<proteinExistence type="predicted"/>
<dbReference type="Gene3D" id="2.60.40.10">
    <property type="entry name" value="Immunoglobulins"/>
    <property type="match status" value="1"/>
</dbReference>
<comment type="caution">
    <text evidence="4">The sequence shown here is derived from an EMBL/GenBank/DDBJ whole genome shotgun (WGS) entry which is preliminary data.</text>
</comment>
<sequence length="299" mass="31549">MKINRRGVPAILAAAVMCAALTPAAAWADVPATESAPTTAQTTAETAAPTEVTSSPTETSTPTGSPTESTTPPSSDTGTPPSETSTAPPTTRPEKKTGVLVVWADDVQAGLMVPGAVIRFDAPRHHPGTVTTPAQVTLPEGYYRFTVVAPPAGYHLLEPADDFDGVIVAGRNLERRIRVAKDQQEPTNGVLGVTKRDRVTGEPLQGAKFRVVTCSGNYVAALTSGDQGTAFRGLDPGCYDLLEDAAPAGYQLDLTPHRVWIKKGEETDLTVYDIPVDYVAPRNPADRVPLRSVPSGRID</sequence>
<feature type="domain" description="SpaA-like prealbumin fold" evidence="3">
    <location>
        <begin position="191"/>
        <end position="272"/>
    </location>
</feature>
<dbReference type="Proteomes" id="UP001501170">
    <property type="component" value="Unassembled WGS sequence"/>
</dbReference>
<organism evidence="4 5">
    <name type="scientific">Gordonia cholesterolivorans</name>
    <dbReference type="NCBI Taxonomy" id="559625"/>
    <lineage>
        <taxon>Bacteria</taxon>
        <taxon>Bacillati</taxon>
        <taxon>Actinomycetota</taxon>
        <taxon>Actinomycetes</taxon>
        <taxon>Mycobacteriales</taxon>
        <taxon>Gordoniaceae</taxon>
        <taxon>Gordonia</taxon>
    </lineage>
</organism>